<dbReference type="InterPro" id="IPR006190">
    <property type="entry name" value="SAF_AFP_Neu5Ac"/>
</dbReference>
<protein>
    <recommendedName>
        <fullName evidence="1">AFP-like domain-containing protein</fullName>
    </recommendedName>
</protein>
<dbReference type="Gene3D" id="3.90.1210.10">
    <property type="entry name" value="Antifreeze-like/N-acetylneuraminic acid synthase C-terminal domain"/>
    <property type="match status" value="1"/>
</dbReference>
<dbReference type="Pfam" id="PF08666">
    <property type="entry name" value="SAF"/>
    <property type="match status" value="1"/>
</dbReference>
<keyword evidence="3" id="KW-1185">Reference proteome</keyword>
<dbReference type="SUPFAM" id="SSF51569">
    <property type="entry name" value="Aldolase"/>
    <property type="match status" value="1"/>
</dbReference>
<dbReference type="InterPro" id="IPR013974">
    <property type="entry name" value="SAF"/>
</dbReference>
<comment type="caution">
    <text evidence="2">The sequence shown here is derived from an EMBL/GenBank/DDBJ whole genome shotgun (WGS) entry which is preliminary data.</text>
</comment>
<dbReference type="InterPro" id="IPR051690">
    <property type="entry name" value="PseI-like"/>
</dbReference>
<proteinExistence type="predicted"/>
<dbReference type="AlphaFoldDB" id="A0A437QY01"/>
<accession>A0A437QY01</accession>
<dbReference type="GO" id="GO:0047444">
    <property type="term" value="F:N-acylneuraminate-9-phosphate synthase activity"/>
    <property type="evidence" value="ECO:0007669"/>
    <property type="project" value="TreeGrafter"/>
</dbReference>
<name>A0A437QY01_9PROT</name>
<dbReference type="InterPro" id="IPR036732">
    <property type="entry name" value="AFP_Neu5c_C_sf"/>
</dbReference>
<dbReference type="PANTHER" id="PTHR42966">
    <property type="entry name" value="N-ACETYLNEURAMINATE SYNTHASE"/>
    <property type="match status" value="1"/>
</dbReference>
<dbReference type="SUPFAM" id="SSF51269">
    <property type="entry name" value="AFP III-like domain"/>
    <property type="match status" value="1"/>
</dbReference>
<dbReference type="InterPro" id="IPR013132">
    <property type="entry name" value="PseI/NeuA/B-like_N"/>
</dbReference>
<dbReference type="CDD" id="cd11615">
    <property type="entry name" value="SAF_NeuB_like"/>
    <property type="match status" value="1"/>
</dbReference>
<dbReference type="PANTHER" id="PTHR42966:SF1">
    <property type="entry name" value="SIALIC ACID SYNTHASE"/>
    <property type="match status" value="1"/>
</dbReference>
<dbReference type="RefSeq" id="WP_127764779.1">
    <property type="nucleotide sequence ID" value="NZ_SADE01000001.1"/>
</dbReference>
<dbReference type="Proteomes" id="UP000287447">
    <property type="component" value="Unassembled WGS sequence"/>
</dbReference>
<dbReference type="EMBL" id="SADE01000001">
    <property type="protein sequence ID" value="RVU39408.1"/>
    <property type="molecule type" value="Genomic_DNA"/>
</dbReference>
<organism evidence="2 3">
    <name type="scientific">Hwanghaeella grinnelliae</name>
    <dbReference type="NCBI Taxonomy" id="2500179"/>
    <lineage>
        <taxon>Bacteria</taxon>
        <taxon>Pseudomonadati</taxon>
        <taxon>Pseudomonadota</taxon>
        <taxon>Alphaproteobacteria</taxon>
        <taxon>Rhodospirillales</taxon>
        <taxon>Rhodospirillaceae</taxon>
        <taxon>Hwanghaeella</taxon>
    </lineage>
</organism>
<evidence type="ECO:0000313" key="3">
    <source>
        <dbReference type="Proteomes" id="UP000287447"/>
    </source>
</evidence>
<dbReference type="InterPro" id="IPR013785">
    <property type="entry name" value="Aldolase_TIM"/>
</dbReference>
<dbReference type="Pfam" id="PF03102">
    <property type="entry name" value="NeuB"/>
    <property type="match status" value="1"/>
</dbReference>
<dbReference type="SMART" id="SM00858">
    <property type="entry name" value="SAF"/>
    <property type="match status" value="1"/>
</dbReference>
<dbReference type="InterPro" id="IPR057736">
    <property type="entry name" value="SAF_PseI/NeuA/NeuB"/>
</dbReference>
<dbReference type="OrthoDB" id="9781701at2"/>
<dbReference type="GO" id="GO:0016051">
    <property type="term" value="P:carbohydrate biosynthetic process"/>
    <property type="evidence" value="ECO:0007669"/>
    <property type="project" value="InterPro"/>
</dbReference>
<reference evidence="3" key="1">
    <citation type="submission" date="2019-01" db="EMBL/GenBank/DDBJ databases">
        <title>Gri0909 isolated from a small marine red alga.</title>
        <authorList>
            <person name="Kim J."/>
            <person name="Jeong S.E."/>
            <person name="Jeon C.O."/>
        </authorList>
    </citation>
    <scope>NUCLEOTIDE SEQUENCE [LARGE SCALE GENOMIC DNA]</scope>
    <source>
        <strain evidence="3">Gri0909</strain>
    </source>
</reference>
<sequence length="336" mass="36358">MSHFKGFPADRTFIVAEVGNNHEGSAAVAADLVKEAAKAGVDAVKFQTFRTEEFISPRQEERFARMQRFELSEAEFTDLAELAHSCGLFFMSTPLDHSSARFLGGIVDIMKVASGDITHLPLIREVSQHGMPMVISTGNATLPEIDIAMEAAQTARPEASQDAEIALLHCVSAYPTPDEEANLAAMSTLRQRYGCPIGYSDHTSGISVAVLAVAAGARIIEKHFTLDNNYSDFRDHQLSADPAAMAEMVAEIRQAELVLGTGEKSPRACESPSRIEIRRSIAIGKPVAAGTVLTEEHLVWLRPGDGLQPGDETSILGRKAAHDLMPGTFPKVDDFL</sequence>
<evidence type="ECO:0000313" key="2">
    <source>
        <dbReference type="EMBL" id="RVU39408.1"/>
    </source>
</evidence>
<feature type="domain" description="AFP-like" evidence="1">
    <location>
        <begin position="280"/>
        <end position="336"/>
    </location>
</feature>
<dbReference type="Gene3D" id="3.20.20.70">
    <property type="entry name" value="Aldolase class I"/>
    <property type="match status" value="1"/>
</dbReference>
<dbReference type="PROSITE" id="PS50844">
    <property type="entry name" value="AFP_LIKE"/>
    <property type="match status" value="1"/>
</dbReference>
<gene>
    <name evidence="2" type="ORF">EOI86_09275</name>
</gene>
<evidence type="ECO:0000259" key="1">
    <source>
        <dbReference type="PROSITE" id="PS50844"/>
    </source>
</evidence>